<reference evidence="2" key="1">
    <citation type="submission" date="2017-02" db="EMBL/GenBank/DDBJ databases">
        <title>Tessaracoccus aquaemaris sp. nov., isolated from the intestine of a Korean rockfish, Sebastes schlegelii, in a marine aquaculture pond.</title>
        <authorList>
            <person name="Tak E.J."/>
            <person name="Bae J.-W."/>
        </authorList>
    </citation>
    <scope>NUCLEOTIDE SEQUENCE [LARGE SCALE GENOMIC DNA]</scope>
    <source>
        <strain evidence="2">NSG39</strain>
    </source>
</reference>
<dbReference type="STRING" id="1332264.BW730_15765"/>
<proteinExistence type="predicted"/>
<dbReference type="RefSeq" id="WP_077687091.1">
    <property type="nucleotide sequence ID" value="NZ_CP019606.1"/>
</dbReference>
<organism evidence="1 2">
    <name type="scientific">Tessaracoccus aquimaris</name>
    <dbReference type="NCBI Taxonomy" id="1332264"/>
    <lineage>
        <taxon>Bacteria</taxon>
        <taxon>Bacillati</taxon>
        <taxon>Actinomycetota</taxon>
        <taxon>Actinomycetes</taxon>
        <taxon>Propionibacteriales</taxon>
        <taxon>Propionibacteriaceae</taxon>
        <taxon>Tessaracoccus</taxon>
    </lineage>
</organism>
<evidence type="ECO:0000313" key="2">
    <source>
        <dbReference type="Proteomes" id="UP000188145"/>
    </source>
</evidence>
<dbReference type="PANTHER" id="PTHR31118">
    <property type="entry name" value="CYCLASE-LIKE PROTEIN 2"/>
    <property type="match status" value="1"/>
</dbReference>
<dbReference type="Pfam" id="PF04199">
    <property type="entry name" value="Cyclase"/>
    <property type="match status" value="1"/>
</dbReference>
<dbReference type="GO" id="GO:0019441">
    <property type="term" value="P:L-tryptophan catabolic process to kynurenine"/>
    <property type="evidence" value="ECO:0007669"/>
    <property type="project" value="InterPro"/>
</dbReference>
<keyword evidence="2" id="KW-1185">Reference proteome</keyword>
<accession>A0A1Q2CRL5</accession>
<name>A0A1Q2CRL5_9ACTN</name>
<dbReference type="EMBL" id="CP019606">
    <property type="protein sequence ID" value="AQP48744.1"/>
    <property type="molecule type" value="Genomic_DNA"/>
</dbReference>
<gene>
    <name evidence="1" type="ORF">BW730_15765</name>
</gene>
<dbReference type="PANTHER" id="PTHR31118:SF12">
    <property type="entry name" value="CYCLASE-LIKE PROTEIN 2"/>
    <property type="match status" value="1"/>
</dbReference>
<evidence type="ECO:0000313" key="1">
    <source>
        <dbReference type="EMBL" id="AQP48744.1"/>
    </source>
</evidence>
<dbReference type="SUPFAM" id="SSF102198">
    <property type="entry name" value="Putative cyclase"/>
    <property type="match status" value="1"/>
</dbReference>
<dbReference type="InterPro" id="IPR037175">
    <property type="entry name" value="KFase_sf"/>
</dbReference>
<dbReference type="KEGG" id="tes:BW730_15765"/>
<dbReference type="OrthoDB" id="7067800at2"/>
<dbReference type="AlphaFoldDB" id="A0A1Q2CRL5"/>
<dbReference type="Gene3D" id="3.50.30.50">
    <property type="entry name" value="Putative cyclase"/>
    <property type="match status" value="1"/>
</dbReference>
<dbReference type="GO" id="GO:0004061">
    <property type="term" value="F:arylformamidase activity"/>
    <property type="evidence" value="ECO:0007669"/>
    <property type="project" value="InterPro"/>
</dbReference>
<dbReference type="Proteomes" id="UP000188145">
    <property type="component" value="Chromosome"/>
</dbReference>
<dbReference type="InterPro" id="IPR007325">
    <property type="entry name" value="KFase/CYL"/>
</dbReference>
<sequence>MSILAPLVAALADGSVEVVDLTSPLGPDTVILELPAPFANTKALSTSPVSNFDDAGPAWAWNDLSLGEHAGTHLDAPTHWITGRDGVSVDRIDPARLVGPVIVIDKTAEVAADADLALTPADFEAWIAEHGELPDGCWVLFRTGWAARSGSKESFLNADDNGPHTPGITPEGAKWLADNPRVVGYGVETVGIDSGQAGGFEPPFPAHHFLLGADTYGLTSLRNLESLPLTGATIVVAPLPIVNGTGSPTRVLALVER</sequence>
<protein>
    <submittedName>
        <fullName evidence="1">Cyclase</fullName>
    </submittedName>
</protein>